<keyword evidence="3" id="KW-1185">Reference proteome</keyword>
<sequence length="282" mass="32258">MQWNQVIDIALYVFPTEPSGNGPYFDAHLNTWTERLLKLPNTILKSHISGSTEEAQKVIGDEVAMAITCYLTLGSTFSAINFPKVSLQTAFEPGRVRLCHVHHNQRGVLKLISSIVEDYNSEKQFLDTKFLKFWSEPVRDFNSQIGADSQKVMILTKSFNFIHSSAKCHQNLVQVQDNDSLKFYGQINYNIEPFGFRIDVMIDKGNGPIDVEEIQNNISSNRRAQLSIWMVLASPFSLPIPWIFALLCHSLVIFIEFSILIPHRIAHQNLDQNSLYQRKKKT</sequence>
<protein>
    <submittedName>
        <fullName evidence="2">Uncharacterized protein</fullName>
    </submittedName>
</protein>
<dbReference type="Gene3D" id="3.30.70.260">
    <property type="match status" value="1"/>
</dbReference>
<keyword evidence="1" id="KW-0812">Transmembrane</keyword>
<dbReference type="OrthoDB" id="1621027at2759"/>
<dbReference type="AlphaFoldDB" id="A0A9Q3KDT2"/>
<dbReference type="EMBL" id="AVOT02101811">
    <property type="protein sequence ID" value="MBW0577974.1"/>
    <property type="molecule type" value="Genomic_DNA"/>
</dbReference>
<comment type="caution">
    <text evidence="2">The sequence shown here is derived from an EMBL/GenBank/DDBJ whole genome shotgun (WGS) entry which is preliminary data.</text>
</comment>
<keyword evidence="1" id="KW-1133">Transmembrane helix</keyword>
<evidence type="ECO:0000313" key="3">
    <source>
        <dbReference type="Proteomes" id="UP000765509"/>
    </source>
</evidence>
<reference evidence="2" key="1">
    <citation type="submission" date="2021-03" db="EMBL/GenBank/DDBJ databases">
        <title>Draft genome sequence of rust myrtle Austropuccinia psidii MF-1, a brazilian biotype.</title>
        <authorList>
            <person name="Quecine M.C."/>
            <person name="Pachon D.M.R."/>
            <person name="Bonatelli M.L."/>
            <person name="Correr F.H."/>
            <person name="Franceschini L.M."/>
            <person name="Leite T.F."/>
            <person name="Margarido G.R.A."/>
            <person name="Almeida C.A."/>
            <person name="Ferrarezi J.A."/>
            <person name="Labate C.A."/>
        </authorList>
    </citation>
    <scope>NUCLEOTIDE SEQUENCE</scope>
    <source>
        <strain evidence="2">MF-1</strain>
    </source>
</reference>
<dbReference type="Gene3D" id="3.40.50.720">
    <property type="entry name" value="NAD(P)-binding Rossmann-like Domain"/>
    <property type="match status" value="2"/>
</dbReference>
<dbReference type="Proteomes" id="UP000765509">
    <property type="component" value="Unassembled WGS sequence"/>
</dbReference>
<feature type="transmembrane region" description="Helical" evidence="1">
    <location>
        <begin position="240"/>
        <end position="261"/>
    </location>
</feature>
<gene>
    <name evidence="2" type="ORF">O181_117689</name>
</gene>
<evidence type="ECO:0000256" key="1">
    <source>
        <dbReference type="SAM" id="Phobius"/>
    </source>
</evidence>
<evidence type="ECO:0000313" key="2">
    <source>
        <dbReference type="EMBL" id="MBW0577974.1"/>
    </source>
</evidence>
<proteinExistence type="predicted"/>
<organism evidence="2 3">
    <name type="scientific">Austropuccinia psidii MF-1</name>
    <dbReference type="NCBI Taxonomy" id="1389203"/>
    <lineage>
        <taxon>Eukaryota</taxon>
        <taxon>Fungi</taxon>
        <taxon>Dikarya</taxon>
        <taxon>Basidiomycota</taxon>
        <taxon>Pucciniomycotina</taxon>
        <taxon>Pucciniomycetes</taxon>
        <taxon>Pucciniales</taxon>
        <taxon>Sphaerophragmiaceae</taxon>
        <taxon>Austropuccinia</taxon>
    </lineage>
</organism>
<name>A0A9Q3KDT2_9BASI</name>
<accession>A0A9Q3KDT2</accession>
<keyword evidence="1" id="KW-0472">Membrane</keyword>